<dbReference type="InterPro" id="IPR000073">
    <property type="entry name" value="AB_hydrolase_1"/>
</dbReference>
<comment type="caution">
    <text evidence="12">The sequence shown here is derived from an EMBL/GenBank/DDBJ whole genome shotgun (WGS) entry which is preliminary data.</text>
</comment>
<dbReference type="Proteomes" id="UP001152607">
    <property type="component" value="Unassembled WGS sequence"/>
</dbReference>
<keyword evidence="13" id="KW-1185">Reference proteome</keyword>
<dbReference type="InterPro" id="IPR002410">
    <property type="entry name" value="Peptidase_S33"/>
</dbReference>
<sequence>MTHSESIILPNPDLLNKLFADNFTMSPAEGYEHTEAFNQDDIQVSTIHRIHYAQYGKPDGKPVIFFHGGPGGTGAVATNARFFDPAVFRVVLLDQRGAGKSTPHADTRENTTQLLIQDTETLRERLGIKKWHMVFGGSWGSTLALAYAQAHPEVCGSLVLRGVFLGVTDFSFIMKSTGLLYPQEADRMLGYLPEEARSTPLESYHKLIMSEDQKVANEAAAEWNRWELSTSKIKQDSVEDIEAKLADEVWNMQHAKMETHYFMNGCFLEKDQLLNGCEKIKHIPTRIVTGRFDVVCPPREAYEVHKRLPWSTLTLSPLSGHSAFEPENLKTLVEYCDELGQKDLHL</sequence>
<dbReference type="NCBIfam" id="TIGR01249">
    <property type="entry name" value="pro_imino_pep_1"/>
    <property type="match status" value="1"/>
</dbReference>
<comment type="subcellular location">
    <subcellularLocation>
        <location evidence="2 8">Cytoplasm</location>
    </subcellularLocation>
</comment>
<evidence type="ECO:0000256" key="8">
    <source>
        <dbReference type="PIRNR" id="PIRNR006431"/>
    </source>
</evidence>
<evidence type="ECO:0000256" key="5">
    <source>
        <dbReference type="ARBA" id="ARBA00022490"/>
    </source>
</evidence>
<proteinExistence type="inferred from homology"/>
<dbReference type="GO" id="GO:0005737">
    <property type="term" value="C:cytoplasm"/>
    <property type="evidence" value="ECO:0007669"/>
    <property type="project" value="UniProtKB-SubCell"/>
</dbReference>
<name>A0A9W4XL23_9PLEO</name>
<dbReference type="PRINTS" id="PR00793">
    <property type="entry name" value="PROAMNOPTASE"/>
</dbReference>
<evidence type="ECO:0000256" key="10">
    <source>
        <dbReference type="RuleBase" id="RU003421"/>
    </source>
</evidence>
<feature type="domain" description="AB hydrolase-1" evidence="11">
    <location>
        <begin position="61"/>
        <end position="325"/>
    </location>
</feature>
<dbReference type="PRINTS" id="PR00111">
    <property type="entry name" value="ABHYDROLASE"/>
</dbReference>
<dbReference type="SUPFAM" id="SSF53474">
    <property type="entry name" value="alpha/beta-Hydrolases"/>
    <property type="match status" value="1"/>
</dbReference>
<keyword evidence="6 8" id="KW-0645">Protease</keyword>
<evidence type="ECO:0000256" key="9">
    <source>
        <dbReference type="PIRSR" id="PIRSR006431-1"/>
    </source>
</evidence>
<keyword evidence="5 8" id="KW-0963">Cytoplasm</keyword>
<protein>
    <recommendedName>
        <fullName evidence="8 10">Proline iminopeptidase</fullName>
        <shortName evidence="8">PIP</shortName>
        <ecNumber evidence="8 10">3.4.11.5</ecNumber>
    </recommendedName>
    <alternativeName>
        <fullName evidence="8">Prolyl aminopeptidase</fullName>
    </alternativeName>
</protein>
<dbReference type="OrthoDB" id="10249433at2759"/>
<dbReference type="Pfam" id="PF00561">
    <property type="entry name" value="Abhydrolase_1"/>
    <property type="match status" value="1"/>
</dbReference>
<reference evidence="12" key="1">
    <citation type="submission" date="2023-01" db="EMBL/GenBank/DDBJ databases">
        <authorList>
            <person name="Van Ghelder C."/>
            <person name="Rancurel C."/>
        </authorList>
    </citation>
    <scope>NUCLEOTIDE SEQUENCE</scope>
    <source>
        <strain evidence="12">CNCM I-4278</strain>
    </source>
</reference>
<accession>A0A9W4XL23</accession>
<feature type="active site" evidence="9">
    <location>
        <position position="293"/>
    </location>
</feature>
<organism evidence="12 13">
    <name type="scientific">Periconia digitata</name>
    <dbReference type="NCBI Taxonomy" id="1303443"/>
    <lineage>
        <taxon>Eukaryota</taxon>
        <taxon>Fungi</taxon>
        <taxon>Dikarya</taxon>
        <taxon>Ascomycota</taxon>
        <taxon>Pezizomycotina</taxon>
        <taxon>Dothideomycetes</taxon>
        <taxon>Pleosporomycetidae</taxon>
        <taxon>Pleosporales</taxon>
        <taxon>Massarineae</taxon>
        <taxon>Periconiaceae</taxon>
        <taxon>Periconia</taxon>
    </lineage>
</organism>
<evidence type="ECO:0000256" key="1">
    <source>
        <dbReference type="ARBA" id="ARBA00001585"/>
    </source>
</evidence>
<dbReference type="Gene3D" id="3.40.50.1820">
    <property type="entry name" value="alpha/beta hydrolase"/>
    <property type="match status" value="1"/>
</dbReference>
<evidence type="ECO:0000256" key="2">
    <source>
        <dbReference type="ARBA" id="ARBA00004496"/>
    </source>
</evidence>
<comment type="similarity">
    <text evidence="3 8 10">Belongs to the peptidase S33 family.</text>
</comment>
<dbReference type="PANTHER" id="PTHR43722">
    <property type="entry name" value="PROLINE IMINOPEPTIDASE"/>
    <property type="match status" value="1"/>
</dbReference>
<evidence type="ECO:0000313" key="12">
    <source>
        <dbReference type="EMBL" id="CAI6335523.1"/>
    </source>
</evidence>
<evidence type="ECO:0000256" key="6">
    <source>
        <dbReference type="ARBA" id="ARBA00022670"/>
    </source>
</evidence>
<evidence type="ECO:0000256" key="4">
    <source>
        <dbReference type="ARBA" id="ARBA00022438"/>
    </source>
</evidence>
<dbReference type="EC" id="3.4.11.5" evidence="8 10"/>
<evidence type="ECO:0000256" key="7">
    <source>
        <dbReference type="ARBA" id="ARBA00022801"/>
    </source>
</evidence>
<dbReference type="AlphaFoldDB" id="A0A9W4XL23"/>
<feature type="active site" description="Nucleophile" evidence="9">
    <location>
        <position position="138"/>
    </location>
</feature>
<feature type="active site" description="Proton donor" evidence="9">
    <location>
        <position position="321"/>
    </location>
</feature>
<evidence type="ECO:0000256" key="3">
    <source>
        <dbReference type="ARBA" id="ARBA00010088"/>
    </source>
</evidence>
<dbReference type="InterPro" id="IPR005944">
    <property type="entry name" value="Pro_iminopeptidase"/>
</dbReference>
<dbReference type="PIRSF" id="PIRSF006431">
    <property type="entry name" value="Pept_S33"/>
    <property type="match status" value="1"/>
</dbReference>
<dbReference type="PANTHER" id="PTHR43722:SF1">
    <property type="entry name" value="PROLINE IMINOPEPTIDASE"/>
    <property type="match status" value="1"/>
</dbReference>
<keyword evidence="7 8" id="KW-0378">Hydrolase</keyword>
<evidence type="ECO:0000259" key="11">
    <source>
        <dbReference type="Pfam" id="PF00561"/>
    </source>
</evidence>
<dbReference type="EMBL" id="CAOQHR010000005">
    <property type="protein sequence ID" value="CAI6335523.1"/>
    <property type="molecule type" value="Genomic_DNA"/>
</dbReference>
<comment type="catalytic activity">
    <reaction evidence="1 8 10">
        <text>Release of N-terminal proline from a peptide.</text>
        <dbReference type="EC" id="3.4.11.5"/>
    </reaction>
</comment>
<dbReference type="GO" id="GO:0006508">
    <property type="term" value="P:proteolysis"/>
    <property type="evidence" value="ECO:0007669"/>
    <property type="project" value="UniProtKB-KW"/>
</dbReference>
<dbReference type="GO" id="GO:0004177">
    <property type="term" value="F:aminopeptidase activity"/>
    <property type="evidence" value="ECO:0007669"/>
    <property type="project" value="UniProtKB-UniRule"/>
</dbReference>
<dbReference type="InterPro" id="IPR029058">
    <property type="entry name" value="AB_hydrolase_fold"/>
</dbReference>
<keyword evidence="4 8" id="KW-0031">Aminopeptidase</keyword>
<evidence type="ECO:0000313" key="13">
    <source>
        <dbReference type="Proteomes" id="UP001152607"/>
    </source>
</evidence>
<gene>
    <name evidence="12" type="ORF">PDIGIT_LOCUS8606</name>
</gene>